<gene>
    <name evidence="1" type="ORF">HNR39_003151</name>
</gene>
<sequence>MTTQNIPLSANDFNTVADTAALTGGVVKQSLLQKIFLLWIKPYENAGGFIPHI</sequence>
<dbReference type="RefSeq" id="WP_168056600.1">
    <property type="nucleotide sequence ID" value="NZ_JAAOZT010000011.1"/>
</dbReference>
<keyword evidence="2" id="KW-1185">Reference proteome</keyword>
<comment type="caution">
    <text evidence="1">The sequence shown here is derived from an EMBL/GenBank/DDBJ whole genome shotgun (WGS) entry which is preliminary data.</text>
</comment>
<name>A0A840RVU4_9BURK</name>
<protein>
    <submittedName>
        <fullName evidence="1">Uncharacterized protein</fullName>
    </submittedName>
</protein>
<evidence type="ECO:0000313" key="2">
    <source>
        <dbReference type="Proteomes" id="UP000571084"/>
    </source>
</evidence>
<dbReference type="AlphaFoldDB" id="A0A840RVU4"/>
<reference evidence="1 2" key="1">
    <citation type="submission" date="2020-08" db="EMBL/GenBank/DDBJ databases">
        <title>Genomic Encyclopedia of Type Strains, Phase IV (KMG-IV): sequencing the most valuable type-strain genomes for metagenomic binning, comparative biology and taxonomic classification.</title>
        <authorList>
            <person name="Goeker M."/>
        </authorList>
    </citation>
    <scope>NUCLEOTIDE SEQUENCE [LARGE SCALE GENOMIC DNA]</scope>
    <source>
        <strain evidence="1 2">DSM 23240</strain>
    </source>
</reference>
<evidence type="ECO:0000313" key="1">
    <source>
        <dbReference type="EMBL" id="MBB5201302.1"/>
    </source>
</evidence>
<accession>A0A840RVU4</accession>
<dbReference type="Proteomes" id="UP000571084">
    <property type="component" value="Unassembled WGS sequence"/>
</dbReference>
<proteinExistence type="predicted"/>
<dbReference type="EMBL" id="JACHHQ010000006">
    <property type="protein sequence ID" value="MBB5201302.1"/>
    <property type="molecule type" value="Genomic_DNA"/>
</dbReference>
<organism evidence="1 2">
    <name type="scientific">Glaciimonas immobilis</name>
    <dbReference type="NCBI Taxonomy" id="728004"/>
    <lineage>
        <taxon>Bacteria</taxon>
        <taxon>Pseudomonadati</taxon>
        <taxon>Pseudomonadota</taxon>
        <taxon>Betaproteobacteria</taxon>
        <taxon>Burkholderiales</taxon>
        <taxon>Oxalobacteraceae</taxon>
        <taxon>Glaciimonas</taxon>
    </lineage>
</organism>